<keyword evidence="2" id="KW-1185">Reference proteome</keyword>
<name>A0ACC1HV50_9FUNG</name>
<evidence type="ECO:0000313" key="2">
    <source>
        <dbReference type="Proteomes" id="UP001145114"/>
    </source>
</evidence>
<reference evidence="1" key="1">
    <citation type="submission" date="2022-06" db="EMBL/GenBank/DDBJ databases">
        <title>Phylogenomic reconstructions and comparative analyses of Kickxellomycotina fungi.</title>
        <authorList>
            <person name="Reynolds N.K."/>
            <person name="Stajich J.E."/>
            <person name="Barry K."/>
            <person name="Grigoriev I.V."/>
            <person name="Crous P."/>
            <person name="Smith M.E."/>
        </authorList>
    </citation>
    <scope>NUCLEOTIDE SEQUENCE</scope>
    <source>
        <strain evidence="1">RSA 2271</strain>
    </source>
</reference>
<organism evidence="1 2">
    <name type="scientific">Spiromyces aspiralis</name>
    <dbReference type="NCBI Taxonomy" id="68401"/>
    <lineage>
        <taxon>Eukaryota</taxon>
        <taxon>Fungi</taxon>
        <taxon>Fungi incertae sedis</taxon>
        <taxon>Zoopagomycota</taxon>
        <taxon>Kickxellomycotina</taxon>
        <taxon>Kickxellomycetes</taxon>
        <taxon>Kickxellales</taxon>
        <taxon>Kickxellaceae</taxon>
        <taxon>Spiromyces</taxon>
    </lineage>
</organism>
<dbReference type="Proteomes" id="UP001145114">
    <property type="component" value="Unassembled WGS sequence"/>
</dbReference>
<evidence type="ECO:0000313" key="1">
    <source>
        <dbReference type="EMBL" id="KAJ1677769.1"/>
    </source>
</evidence>
<protein>
    <submittedName>
        <fullName evidence="1">Inositol-1,4,5-trisphosphate 5-phosphatase 1</fullName>
        <ecNumber evidence="1">3.1.3.36</ecNumber>
    </submittedName>
</protein>
<sequence>MDAYIMLITNCHKVGELSSSNSNDKSSRHEVFRVTGVDALSLTGNHLDREELPYMPGSLDEDYYEDAMQYGSQNPCRPLISFFQRGTFYFSPSMDLTRNIQAQKLRLGVDEDLRMPDLKFTWNHYFMDVLYEFRNTLSSESRQVFDSLGFVIPLISGSIEIAPLSSVVPEAATPSAREGKVAIVSRASALRAGMRFLTRGIDDFGGVANEVETELLFITPEYTLSFVQLRGSVPVFWEQTGFQIGTHRIHLTRVPQAAYPAAKLHFEDILERYKSVHILNLLKAVPDAPGGGGGGGGGPSTPQTPGGERELSKAFETQIKMLGLPQQLLAYTAFDYHAAVRNNQHHRIKELILSIEGSIRRYQYFLMSNTDGTVFKLQRGAMRTNCMDCLDRTNIVQSVVARTVLTTYLNGCFYEEGNTAALDATLDSVSRLWSKNGNQLAIAYTGTGALKSEVTATGKSTFSGILSDFSKSVNRLLQNNIYDERKQSVIDTVMGRDPITSPPLI</sequence>
<dbReference type="EC" id="3.1.3.36" evidence="1"/>
<comment type="caution">
    <text evidence="1">The sequence shown here is derived from an EMBL/GenBank/DDBJ whole genome shotgun (WGS) entry which is preliminary data.</text>
</comment>
<proteinExistence type="predicted"/>
<keyword evidence="1" id="KW-0378">Hydrolase</keyword>
<feature type="non-terminal residue" evidence="1">
    <location>
        <position position="505"/>
    </location>
</feature>
<gene>
    <name evidence="1" type="primary">syj1_1</name>
    <name evidence="1" type="ORF">EV182_005477</name>
</gene>
<accession>A0ACC1HV50</accession>
<dbReference type="EMBL" id="JAMZIH010001964">
    <property type="protein sequence ID" value="KAJ1677769.1"/>
    <property type="molecule type" value="Genomic_DNA"/>
</dbReference>